<reference evidence="3" key="1">
    <citation type="journal article" date="2020" name="Stud. Mycol.">
        <title>101 Dothideomycetes genomes: a test case for predicting lifestyles and emergence of pathogens.</title>
        <authorList>
            <person name="Haridas S."/>
            <person name="Albert R."/>
            <person name="Binder M."/>
            <person name="Bloem J."/>
            <person name="Labutti K."/>
            <person name="Salamov A."/>
            <person name="Andreopoulos B."/>
            <person name="Baker S."/>
            <person name="Barry K."/>
            <person name="Bills G."/>
            <person name="Bluhm B."/>
            <person name="Cannon C."/>
            <person name="Castanera R."/>
            <person name="Culley D."/>
            <person name="Daum C."/>
            <person name="Ezra D."/>
            <person name="Gonzalez J."/>
            <person name="Henrissat B."/>
            <person name="Kuo A."/>
            <person name="Liang C."/>
            <person name="Lipzen A."/>
            <person name="Lutzoni F."/>
            <person name="Magnuson J."/>
            <person name="Mondo S."/>
            <person name="Nolan M."/>
            <person name="Ohm R."/>
            <person name="Pangilinan J."/>
            <person name="Park H.-J."/>
            <person name="Ramirez L."/>
            <person name="Alfaro M."/>
            <person name="Sun H."/>
            <person name="Tritt A."/>
            <person name="Yoshinaga Y."/>
            <person name="Zwiers L.-H."/>
            <person name="Turgeon B."/>
            <person name="Goodwin S."/>
            <person name="Spatafora J."/>
            <person name="Crous P."/>
            <person name="Grigoriev I."/>
        </authorList>
    </citation>
    <scope>NUCLEOTIDE SEQUENCE</scope>
    <source>
        <strain evidence="3">CBS 130266</strain>
    </source>
</reference>
<keyword evidence="4" id="KW-1185">Reference proteome</keyword>
<feature type="region of interest" description="Disordered" evidence="1">
    <location>
        <begin position="39"/>
        <end position="239"/>
    </location>
</feature>
<name>A0A9P4NIJ3_9PEZI</name>
<feature type="compositionally biased region" description="Polar residues" evidence="1">
    <location>
        <begin position="223"/>
        <end position="232"/>
    </location>
</feature>
<evidence type="ECO:0000256" key="1">
    <source>
        <dbReference type="SAM" id="MobiDB-lite"/>
    </source>
</evidence>
<accession>A0A9P4NIJ3</accession>
<evidence type="ECO:0000256" key="2">
    <source>
        <dbReference type="SAM" id="SignalP"/>
    </source>
</evidence>
<feature type="compositionally biased region" description="Basic residues" evidence="1">
    <location>
        <begin position="204"/>
        <end position="222"/>
    </location>
</feature>
<dbReference type="AlphaFoldDB" id="A0A9P4NIJ3"/>
<evidence type="ECO:0000313" key="3">
    <source>
        <dbReference type="EMBL" id="KAF2422995.1"/>
    </source>
</evidence>
<sequence length="338" mass="36159">MKFTAVNVLIALMAVGVTNSALAADPPPNLVETIVILHRRSSSRSSSTQSSIGRSISSRRTLVPSVTSSIRPTSKSSQLKTSTSGRKSSTTKKTPGGSNSASKSATSKKTPGESSSGGKSSSSRSVSSRHAIVPSLTSSIRPTLTSKSIPLKTSTRGGNLSATKKAPGAPTATEKSAATKQNTTKEGTTTTKRDQAPKPEKTKGAKPHGKPKNGRLLHKRTLKNINTPNPVNGQAPPARYQDNFDAYWKASNLKSPPTLYITKPETGTAGEIFYVSSNAIGHGWPDVDFDDAERPEPRGRRALEREHPIEFHWLYTLSIWGGYEKSRMPNIPSLTVTQ</sequence>
<gene>
    <name evidence="3" type="ORF">EJ08DRAFT_652975</name>
</gene>
<protein>
    <submittedName>
        <fullName evidence="3">Uncharacterized protein</fullName>
    </submittedName>
</protein>
<keyword evidence="2" id="KW-0732">Signal</keyword>
<proteinExistence type="predicted"/>
<feature type="compositionally biased region" description="Low complexity" evidence="1">
    <location>
        <begin position="73"/>
        <end position="128"/>
    </location>
</feature>
<organism evidence="3 4">
    <name type="scientific">Tothia fuscella</name>
    <dbReference type="NCBI Taxonomy" id="1048955"/>
    <lineage>
        <taxon>Eukaryota</taxon>
        <taxon>Fungi</taxon>
        <taxon>Dikarya</taxon>
        <taxon>Ascomycota</taxon>
        <taxon>Pezizomycotina</taxon>
        <taxon>Dothideomycetes</taxon>
        <taxon>Pleosporomycetidae</taxon>
        <taxon>Venturiales</taxon>
        <taxon>Cylindrosympodiaceae</taxon>
        <taxon>Tothia</taxon>
    </lineage>
</organism>
<dbReference type="Proteomes" id="UP000800235">
    <property type="component" value="Unassembled WGS sequence"/>
</dbReference>
<dbReference type="EMBL" id="MU007086">
    <property type="protein sequence ID" value="KAF2422995.1"/>
    <property type="molecule type" value="Genomic_DNA"/>
</dbReference>
<feature type="compositionally biased region" description="Low complexity" evidence="1">
    <location>
        <begin position="43"/>
        <end position="61"/>
    </location>
</feature>
<feature type="compositionally biased region" description="Basic and acidic residues" evidence="1">
    <location>
        <begin position="191"/>
        <end position="203"/>
    </location>
</feature>
<feature type="chain" id="PRO_5040354673" evidence="2">
    <location>
        <begin position="24"/>
        <end position="338"/>
    </location>
</feature>
<feature type="compositionally biased region" description="Low complexity" evidence="1">
    <location>
        <begin position="162"/>
        <end position="190"/>
    </location>
</feature>
<feature type="signal peptide" evidence="2">
    <location>
        <begin position="1"/>
        <end position="23"/>
    </location>
</feature>
<feature type="compositionally biased region" description="Polar residues" evidence="1">
    <location>
        <begin position="135"/>
        <end position="161"/>
    </location>
</feature>
<evidence type="ECO:0000313" key="4">
    <source>
        <dbReference type="Proteomes" id="UP000800235"/>
    </source>
</evidence>
<comment type="caution">
    <text evidence="3">The sequence shown here is derived from an EMBL/GenBank/DDBJ whole genome shotgun (WGS) entry which is preliminary data.</text>
</comment>